<dbReference type="EMBL" id="DWWA01000049">
    <property type="protein sequence ID" value="HJC72998.1"/>
    <property type="molecule type" value="Genomic_DNA"/>
</dbReference>
<accession>A0A9D2Q6T5</accession>
<dbReference type="Proteomes" id="UP000823918">
    <property type="component" value="Unassembled WGS sequence"/>
</dbReference>
<evidence type="ECO:0000313" key="1">
    <source>
        <dbReference type="EMBL" id="HJC72998.1"/>
    </source>
</evidence>
<comment type="caution">
    <text evidence="1">The sequence shown here is derived from an EMBL/GenBank/DDBJ whole genome shotgun (WGS) entry which is preliminary data.</text>
</comment>
<gene>
    <name evidence="1" type="ORF">H9698_09450</name>
</gene>
<protein>
    <submittedName>
        <fullName evidence="1">Uncharacterized protein</fullName>
    </submittedName>
</protein>
<sequence>MYAIARYYITDFAIYQTVTEEYFCLRMEWDMFTPGIAEKTEFLKPLSDFQKKEVRNLRALEKQLISRFPDCGVQIMSIAQSDVFLSSKTPGSNIVKLSKAELLQLSEQQLKELAQMNTGSPVLRSGSLDHIDYLDFLRFMVRFQRFSLENIIRLYRYHPRATLLHSFAEWNRMNFVISQDAKKYSAILPIRIQCSLFERDGAAVPLEHAVESERAAIAEQKLPIFKKEYDALLEVWDEFDVCRVRSPFVRTCNPQLFFETISKLAKVQGFEVVKNPDICESYYQQRTKTIHLPQGGNVLMYAKWICREYAAALVEETAAFSGKKLNDLAAESLAWMLCYRYGFDTSAEYLVHYYRYVVGEKFLEELTVYLYNAFRYIQENIEETLLSDIEVEQTIRKNLLSNVEKFKNRRAE</sequence>
<reference evidence="1" key="2">
    <citation type="submission" date="2021-04" db="EMBL/GenBank/DDBJ databases">
        <authorList>
            <person name="Gilroy R."/>
        </authorList>
    </citation>
    <scope>NUCLEOTIDE SEQUENCE</scope>
    <source>
        <strain evidence="1">5933</strain>
    </source>
</reference>
<proteinExistence type="predicted"/>
<evidence type="ECO:0000313" key="2">
    <source>
        <dbReference type="Proteomes" id="UP000823918"/>
    </source>
</evidence>
<dbReference type="AlphaFoldDB" id="A0A9D2Q6T5"/>
<name>A0A9D2Q6T5_9FIRM</name>
<reference evidence="1" key="1">
    <citation type="journal article" date="2021" name="PeerJ">
        <title>Extensive microbial diversity within the chicken gut microbiome revealed by metagenomics and culture.</title>
        <authorList>
            <person name="Gilroy R."/>
            <person name="Ravi A."/>
            <person name="Getino M."/>
            <person name="Pursley I."/>
            <person name="Horton D.L."/>
            <person name="Alikhan N.F."/>
            <person name="Baker D."/>
            <person name="Gharbi K."/>
            <person name="Hall N."/>
            <person name="Watson M."/>
            <person name="Adriaenssens E.M."/>
            <person name="Foster-Nyarko E."/>
            <person name="Jarju S."/>
            <person name="Secka A."/>
            <person name="Antonio M."/>
            <person name="Oren A."/>
            <person name="Chaudhuri R.R."/>
            <person name="La Ragione R."/>
            <person name="Hildebrand F."/>
            <person name="Pallen M.J."/>
        </authorList>
    </citation>
    <scope>NUCLEOTIDE SEQUENCE</scope>
    <source>
        <strain evidence="1">5933</strain>
    </source>
</reference>
<organism evidence="1 2">
    <name type="scientific">Candidatus Ruthenibacterium merdavium</name>
    <dbReference type="NCBI Taxonomy" id="2838752"/>
    <lineage>
        <taxon>Bacteria</taxon>
        <taxon>Bacillati</taxon>
        <taxon>Bacillota</taxon>
        <taxon>Clostridia</taxon>
        <taxon>Eubacteriales</taxon>
        <taxon>Oscillospiraceae</taxon>
        <taxon>Ruthenibacterium</taxon>
    </lineage>
</organism>